<feature type="compositionally biased region" description="Basic and acidic residues" evidence="1">
    <location>
        <begin position="280"/>
        <end position="304"/>
    </location>
</feature>
<dbReference type="OrthoDB" id="2021148at2759"/>
<feature type="compositionally biased region" description="Gly residues" evidence="1">
    <location>
        <begin position="125"/>
        <end position="138"/>
    </location>
</feature>
<feature type="compositionally biased region" description="Low complexity" evidence="1">
    <location>
        <begin position="308"/>
        <end position="328"/>
    </location>
</feature>
<feature type="compositionally biased region" description="Polar residues" evidence="1">
    <location>
        <begin position="166"/>
        <end position="178"/>
    </location>
</feature>
<dbReference type="AlphaFoldDB" id="A0A6P8CZ52"/>
<dbReference type="GeneID" id="116200131"/>
<evidence type="ECO:0000313" key="2">
    <source>
        <dbReference type="Proteomes" id="UP000515151"/>
    </source>
</evidence>
<dbReference type="RefSeq" id="XP_031386706.1">
    <property type="nucleotide sequence ID" value="XM_031530846.1"/>
</dbReference>
<feature type="compositionally biased region" description="Basic and acidic residues" evidence="1">
    <location>
        <begin position="152"/>
        <end position="162"/>
    </location>
</feature>
<evidence type="ECO:0000313" key="3">
    <source>
        <dbReference type="RefSeq" id="XP_031386706.1"/>
    </source>
</evidence>
<proteinExistence type="predicted"/>
<feature type="compositionally biased region" description="Basic and acidic residues" evidence="1">
    <location>
        <begin position="466"/>
        <end position="477"/>
    </location>
</feature>
<dbReference type="Pfam" id="PF06273">
    <property type="entry name" value="eIF-4B"/>
    <property type="match status" value="1"/>
</dbReference>
<dbReference type="PANTHER" id="PTHR32091:SF20">
    <property type="entry name" value="EUKARYOTIC TRANSLATION INITIATION FACTOR 4B1"/>
    <property type="match status" value="1"/>
</dbReference>
<feature type="compositionally biased region" description="Gly residues" evidence="1">
    <location>
        <begin position="187"/>
        <end position="196"/>
    </location>
</feature>
<evidence type="ECO:0000256" key="1">
    <source>
        <dbReference type="SAM" id="MobiDB-lite"/>
    </source>
</evidence>
<organism evidence="2 3">
    <name type="scientific">Punica granatum</name>
    <name type="common">Pomegranate</name>
    <dbReference type="NCBI Taxonomy" id="22663"/>
    <lineage>
        <taxon>Eukaryota</taxon>
        <taxon>Viridiplantae</taxon>
        <taxon>Streptophyta</taxon>
        <taxon>Embryophyta</taxon>
        <taxon>Tracheophyta</taxon>
        <taxon>Spermatophyta</taxon>
        <taxon>Magnoliopsida</taxon>
        <taxon>eudicotyledons</taxon>
        <taxon>Gunneridae</taxon>
        <taxon>Pentapetalae</taxon>
        <taxon>rosids</taxon>
        <taxon>malvids</taxon>
        <taxon>Myrtales</taxon>
        <taxon>Lythraceae</taxon>
        <taxon>Punica</taxon>
    </lineage>
</organism>
<gene>
    <name evidence="3" type="primary">LOC116200131</name>
</gene>
<dbReference type="InterPro" id="IPR010433">
    <property type="entry name" value="EIF-4B_pln"/>
</dbReference>
<sequence>MSKAWGVGSWAAEADAAEEEERQAAAAAAMAGPEPQSFPSLKEAATAKSKKKKMSLTEFHSAGSTGTGSSSAYKGLTTDEMLRLPTGPKEHSAEELQHGRLGGGFSSYGRSGPMRGRMHDEGDSSWGGGGSRRSYGGGFDDDRRGPLPSRASDFDQPSRADEVDNWATTKKTLPSFDSSRPGRYNSLGGGGGGGGSSRADEADNWTFGKKPQFQPPPPARHSSFSSGFHDSRTEPDRWTRGEPLPSERPRLVLAPPKENSNTGADEPAKPVRPSPFGAARPREEVLAEKGLDFKKLDLEIEAKKTGGPTSASSSRPSSAQSARSESTENVVKPRPKVNPFGDAKPREVLLEEKGMDWRKIDFELEHRRVDRPETEQEKILKEQIESLKLELEREVAFKGKTESLQGSEEDQTSVRFILSQKEKELELLIRDLDDKVRFGQKAVDRPSSRAGSVSSFSERPPSRSSSVDESRSVDHSVRPLSRGTGDAWGRPISERRMFQGSREKGFFTNRDFDGSSSRQRW</sequence>
<feature type="compositionally biased region" description="Basic and acidic residues" evidence="1">
    <location>
        <begin position="88"/>
        <end position="98"/>
    </location>
</feature>
<feature type="compositionally biased region" description="Low complexity" evidence="1">
    <location>
        <begin position="56"/>
        <end position="72"/>
    </location>
</feature>
<name>A0A6P8CZ52_PUNGR</name>
<dbReference type="Proteomes" id="UP000515151">
    <property type="component" value="Chromosome 3"/>
</dbReference>
<reference evidence="3" key="2">
    <citation type="submission" date="2025-08" db="UniProtKB">
        <authorList>
            <consortium name="RefSeq"/>
        </authorList>
    </citation>
    <scope>IDENTIFICATION</scope>
    <source>
        <tissue evidence="3">Leaf</tissue>
    </source>
</reference>
<accession>A0A6P8CZ52</accession>
<dbReference type="GO" id="GO:0003743">
    <property type="term" value="F:translation initiation factor activity"/>
    <property type="evidence" value="ECO:0007669"/>
    <property type="project" value="InterPro"/>
</dbReference>
<dbReference type="PANTHER" id="PTHR32091">
    <property type="entry name" value="EUKARYOTIC TRANSLATION INITIATION FACTOR 4B"/>
    <property type="match status" value="1"/>
</dbReference>
<dbReference type="GO" id="GO:0003729">
    <property type="term" value="F:mRNA binding"/>
    <property type="evidence" value="ECO:0007669"/>
    <property type="project" value="TreeGrafter"/>
</dbReference>
<feature type="compositionally biased region" description="Basic and acidic residues" evidence="1">
    <location>
        <begin position="492"/>
        <end position="513"/>
    </location>
</feature>
<reference evidence="2" key="1">
    <citation type="journal article" date="2020" name="Plant Biotechnol. J.">
        <title>The pomegranate (Punica granatum L.) draft genome dissects genetic divergence between soft- and hard-seeded cultivars.</title>
        <authorList>
            <person name="Luo X."/>
            <person name="Li H."/>
            <person name="Wu Z."/>
            <person name="Yao W."/>
            <person name="Zhao P."/>
            <person name="Cao D."/>
            <person name="Yu H."/>
            <person name="Li K."/>
            <person name="Poudel K."/>
            <person name="Zhao D."/>
            <person name="Zhang F."/>
            <person name="Xia X."/>
            <person name="Chen L."/>
            <person name="Wang Q."/>
            <person name="Jing D."/>
            <person name="Cao S."/>
        </authorList>
    </citation>
    <scope>NUCLEOTIDE SEQUENCE [LARGE SCALE GENOMIC DNA]</scope>
    <source>
        <strain evidence="2">cv. Tunisia</strain>
    </source>
</reference>
<protein>
    <submittedName>
        <fullName evidence="3">Eukaryotic translation initiation factor 4B2-like</fullName>
    </submittedName>
</protein>
<feature type="region of interest" description="Disordered" evidence="1">
    <location>
        <begin position="1"/>
        <end position="347"/>
    </location>
</feature>
<feature type="compositionally biased region" description="Basic and acidic residues" evidence="1">
    <location>
        <begin position="229"/>
        <end position="250"/>
    </location>
</feature>
<feature type="compositionally biased region" description="Low complexity" evidence="1">
    <location>
        <begin position="452"/>
        <end position="465"/>
    </location>
</feature>
<feature type="region of interest" description="Disordered" evidence="1">
    <location>
        <begin position="440"/>
        <end position="521"/>
    </location>
</feature>
<keyword evidence="2" id="KW-1185">Reference proteome</keyword>